<sequence>MAASTSIEDEFNKFKLKFDRNYATPEEEQKRFGIFKATYERVQDHNKKYEAGEVGFRLGINQFSDLSHGEFTQKNKGRKPSDEDGNPF</sequence>
<keyword evidence="4" id="KW-1185">Reference proteome</keyword>
<comment type="caution">
    <text evidence="3">The sequence shown here is derived from an EMBL/GenBank/DDBJ whole genome shotgun (WGS) entry which is preliminary data.</text>
</comment>
<dbReference type="Gene3D" id="1.10.287.2250">
    <property type="match status" value="1"/>
</dbReference>
<evidence type="ECO:0000259" key="2">
    <source>
        <dbReference type="SMART" id="SM00848"/>
    </source>
</evidence>
<dbReference type="InterPro" id="IPR013201">
    <property type="entry name" value="Prot_inhib_I29"/>
</dbReference>
<name>A0A834MLJ4_RHYFE</name>
<dbReference type="Proteomes" id="UP000625711">
    <property type="component" value="Unassembled WGS sequence"/>
</dbReference>
<evidence type="ECO:0000256" key="1">
    <source>
        <dbReference type="SAM" id="MobiDB-lite"/>
    </source>
</evidence>
<feature type="domain" description="Cathepsin propeptide inhibitor" evidence="2">
    <location>
        <begin position="11"/>
        <end position="71"/>
    </location>
</feature>
<evidence type="ECO:0000313" key="3">
    <source>
        <dbReference type="EMBL" id="KAF7284640.1"/>
    </source>
</evidence>
<evidence type="ECO:0000313" key="4">
    <source>
        <dbReference type="Proteomes" id="UP000625711"/>
    </source>
</evidence>
<accession>A0A834MLJ4</accession>
<gene>
    <name evidence="3" type="ORF">GWI33_021828</name>
</gene>
<dbReference type="OrthoDB" id="5855924at2759"/>
<proteinExistence type="predicted"/>
<reference evidence="3" key="1">
    <citation type="submission" date="2020-08" db="EMBL/GenBank/DDBJ databases">
        <title>Genome sequencing and assembly of the red palm weevil Rhynchophorus ferrugineus.</title>
        <authorList>
            <person name="Dias G.B."/>
            <person name="Bergman C.M."/>
            <person name="Manee M."/>
        </authorList>
    </citation>
    <scope>NUCLEOTIDE SEQUENCE</scope>
    <source>
        <strain evidence="3">AA-2017</strain>
        <tissue evidence="3">Whole larva</tissue>
    </source>
</reference>
<feature type="region of interest" description="Disordered" evidence="1">
    <location>
        <begin position="69"/>
        <end position="88"/>
    </location>
</feature>
<dbReference type="EMBL" id="JAACXV010000073">
    <property type="protein sequence ID" value="KAF7284640.1"/>
    <property type="molecule type" value="Genomic_DNA"/>
</dbReference>
<organism evidence="3 4">
    <name type="scientific">Rhynchophorus ferrugineus</name>
    <name type="common">Red palm weevil</name>
    <name type="synonym">Curculio ferrugineus</name>
    <dbReference type="NCBI Taxonomy" id="354439"/>
    <lineage>
        <taxon>Eukaryota</taxon>
        <taxon>Metazoa</taxon>
        <taxon>Ecdysozoa</taxon>
        <taxon>Arthropoda</taxon>
        <taxon>Hexapoda</taxon>
        <taxon>Insecta</taxon>
        <taxon>Pterygota</taxon>
        <taxon>Neoptera</taxon>
        <taxon>Endopterygota</taxon>
        <taxon>Coleoptera</taxon>
        <taxon>Polyphaga</taxon>
        <taxon>Cucujiformia</taxon>
        <taxon>Curculionidae</taxon>
        <taxon>Dryophthorinae</taxon>
        <taxon>Rhynchophorus</taxon>
    </lineage>
</organism>
<dbReference type="Pfam" id="PF08246">
    <property type="entry name" value="Inhibitor_I29"/>
    <property type="match status" value="1"/>
</dbReference>
<protein>
    <recommendedName>
        <fullName evidence="2">Cathepsin propeptide inhibitor domain-containing protein</fullName>
    </recommendedName>
</protein>
<dbReference type="SUPFAM" id="SSF54001">
    <property type="entry name" value="Cysteine proteinases"/>
    <property type="match status" value="1"/>
</dbReference>
<dbReference type="InterPro" id="IPR038765">
    <property type="entry name" value="Papain-like_cys_pep_sf"/>
</dbReference>
<dbReference type="AlphaFoldDB" id="A0A834MLJ4"/>
<dbReference type="SMART" id="SM00848">
    <property type="entry name" value="Inhibitor_I29"/>
    <property type="match status" value="1"/>
</dbReference>